<dbReference type="AlphaFoldDB" id="A0A1Y0L380"/>
<evidence type="ECO:0000313" key="7">
    <source>
        <dbReference type="EMBL" id="ATX71506.1"/>
    </source>
</evidence>
<dbReference type="Proteomes" id="UP000231179">
    <property type="component" value="Chromosome"/>
</dbReference>
<proteinExistence type="inferred from homology"/>
<dbReference type="SUPFAM" id="SSF55469">
    <property type="entry name" value="FMN-dependent nitroreductase-like"/>
    <property type="match status" value="1"/>
</dbReference>
<comment type="similarity">
    <text evidence="2">Belongs to the nitroreductase family.</text>
</comment>
<evidence type="ECO:0000256" key="2">
    <source>
        <dbReference type="ARBA" id="ARBA00007118"/>
    </source>
</evidence>
<evidence type="ECO:0000313" key="8">
    <source>
        <dbReference type="Proteomes" id="UP000231179"/>
    </source>
</evidence>
<dbReference type="PANTHER" id="PTHR43673">
    <property type="entry name" value="NAD(P)H NITROREDUCTASE YDGI-RELATED"/>
    <property type="match status" value="1"/>
</dbReference>
<reference evidence="7 8" key="1">
    <citation type="submission" date="2017-11" db="EMBL/GenBank/DDBJ databases">
        <title>Complete genome sequence of Spiroplasma clarkii CN-5 (DSM 19994).</title>
        <authorList>
            <person name="Tsai Y.-M."/>
            <person name="Chang A."/>
            <person name="Lo W.-S."/>
            <person name="Kuo C.-H."/>
        </authorList>
    </citation>
    <scope>NUCLEOTIDE SEQUENCE [LARGE SCALE GENOMIC DNA]</scope>
    <source>
        <strain evidence="7 8">CN-5</strain>
    </source>
</reference>
<evidence type="ECO:0000256" key="4">
    <source>
        <dbReference type="ARBA" id="ARBA00022643"/>
    </source>
</evidence>
<evidence type="ECO:0000256" key="3">
    <source>
        <dbReference type="ARBA" id="ARBA00022630"/>
    </source>
</evidence>
<dbReference type="Pfam" id="PF00881">
    <property type="entry name" value="Nitroreductase"/>
    <property type="match status" value="1"/>
</dbReference>
<dbReference type="KEGG" id="scla:SCLARK_001717"/>
<dbReference type="OrthoDB" id="9809288at2"/>
<keyword evidence="4" id="KW-0288">FMN</keyword>
<sequence>MSKTLDYIKKRRSPKKYIVDYKLTTTEVEEILESIRWAPSSVGLEPYRVIYLENKAIREELKEFCWNQPGTVDASAMIIWLGYKADFVKNKVMPEQNDRNVPVDFEKAKQYRINAYNNVIEGYAITNEEFVARQAYISLGCALVTAEEIGIDFCPVEGMEPRKIEAVLQKHQLIDLNNEFVCVAAFVGKVDKNQRHYHAFDKIRRPETDVYKVIK</sequence>
<dbReference type="PANTHER" id="PTHR43673:SF2">
    <property type="entry name" value="NITROREDUCTASE"/>
    <property type="match status" value="1"/>
</dbReference>
<dbReference type="Gene3D" id="3.40.109.10">
    <property type="entry name" value="NADH Oxidase"/>
    <property type="match status" value="1"/>
</dbReference>
<keyword evidence="3" id="KW-0285">Flavoprotein</keyword>
<dbReference type="RefSeq" id="WP_100255039.1">
    <property type="nucleotide sequence ID" value="NZ_CP015819.1"/>
</dbReference>
<dbReference type="InterPro" id="IPR029479">
    <property type="entry name" value="Nitroreductase"/>
</dbReference>
<evidence type="ECO:0000256" key="5">
    <source>
        <dbReference type="ARBA" id="ARBA00023002"/>
    </source>
</evidence>
<organism evidence="7 8">
    <name type="scientific">Spiroplasma clarkii</name>
    <dbReference type="NCBI Taxonomy" id="2139"/>
    <lineage>
        <taxon>Bacteria</taxon>
        <taxon>Bacillati</taxon>
        <taxon>Mycoplasmatota</taxon>
        <taxon>Mollicutes</taxon>
        <taxon>Entomoplasmatales</taxon>
        <taxon>Spiroplasmataceae</taxon>
        <taxon>Spiroplasma</taxon>
    </lineage>
</organism>
<dbReference type="EMBL" id="CP024870">
    <property type="protein sequence ID" value="ATX71506.1"/>
    <property type="molecule type" value="Genomic_DNA"/>
</dbReference>
<keyword evidence="8" id="KW-1185">Reference proteome</keyword>
<evidence type="ECO:0000256" key="1">
    <source>
        <dbReference type="ARBA" id="ARBA00001917"/>
    </source>
</evidence>
<accession>A0A1Y0L380</accession>
<gene>
    <name evidence="7" type="ORF">SCLAR_v1c12060</name>
</gene>
<name>A0A1Y0L380_9MOLU</name>
<keyword evidence="5" id="KW-0560">Oxidoreductase</keyword>
<evidence type="ECO:0000259" key="6">
    <source>
        <dbReference type="Pfam" id="PF00881"/>
    </source>
</evidence>
<feature type="domain" description="Nitroreductase" evidence="6">
    <location>
        <begin position="8"/>
        <end position="185"/>
    </location>
</feature>
<dbReference type="GO" id="GO:0016491">
    <property type="term" value="F:oxidoreductase activity"/>
    <property type="evidence" value="ECO:0007669"/>
    <property type="project" value="UniProtKB-KW"/>
</dbReference>
<protein>
    <submittedName>
        <fullName evidence="7">Nitroreductase</fullName>
    </submittedName>
</protein>
<comment type="cofactor">
    <cofactor evidence="1">
        <name>FMN</name>
        <dbReference type="ChEBI" id="CHEBI:58210"/>
    </cofactor>
</comment>
<dbReference type="InterPro" id="IPR000415">
    <property type="entry name" value="Nitroreductase-like"/>
</dbReference>